<feature type="transmembrane region" description="Helical" evidence="7">
    <location>
        <begin position="112"/>
        <end position="131"/>
    </location>
</feature>
<dbReference type="GO" id="GO:0022857">
    <property type="term" value="F:transmembrane transporter activity"/>
    <property type="evidence" value="ECO:0007669"/>
    <property type="project" value="InterPro"/>
</dbReference>
<keyword evidence="3" id="KW-1003">Cell membrane</keyword>
<evidence type="ECO:0000256" key="3">
    <source>
        <dbReference type="ARBA" id="ARBA00022475"/>
    </source>
</evidence>
<gene>
    <name evidence="9" type="ORF">ENI96_14480</name>
</gene>
<evidence type="ECO:0000313" key="9">
    <source>
        <dbReference type="EMBL" id="HEB97625.1"/>
    </source>
</evidence>
<dbReference type="Pfam" id="PF21987">
    <property type="entry name" value="YajR_YAM"/>
    <property type="match status" value="1"/>
</dbReference>
<dbReference type="PROSITE" id="PS50850">
    <property type="entry name" value="MFS"/>
    <property type="match status" value="1"/>
</dbReference>
<proteinExistence type="predicted"/>
<evidence type="ECO:0000256" key="5">
    <source>
        <dbReference type="ARBA" id="ARBA00022989"/>
    </source>
</evidence>
<comment type="caution">
    <text evidence="9">The sequence shown here is derived from an EMBL/GenBank/DDBJ whole genome shotgun (WGS) entry which is preliminary data.</text>
</comment>
<dbReference type="Proteomes" id="UP000886251">
    <property type="component" value="Unassembled WGS sequence"/>
</dbReference>
<evidence type="ECO:0000256" key="6">
    <source>
        <dbReference type="ARBA" id="ARBA00023136"/>
    </source>
</evidence>
<dbReference type="EMBL" id="DRKP01000186">
    <property type="protein sequence ID" value="HEB97625.1"/>
    <property type="molecule type" value="Genomic_DNA"/>
</dbReference>
<dbReference type="CDD" id="cd17472">
    <property type="entry name" value="MFS_YajR_like"/>
    <property type="match status" value="1"/>
</dbReference>
<feature type="transmembrane region" description="Helical" evidence="7">
    <location>
        <begin position="25"/>
        <end position="44"/>
    </location>
</feature>
<keyword evidence="4 7" id="KW-0812">Transmembrane</keyword>
<keyword evidence="5 7" id="KW-1133">Transmembrane helix</keyword>
<dbReference type="Gene3D" id="3.30.70.100">
    <property type="match status" value="1"/>
</dbReference>
<dbReference type="InterPro" id="IPR050171">
    <property type="entry name" value="MFS_Transporters"/>
</dbReference>
<evidence type="ECO:0000256" key="1">
    <source>
        <dbReference type="ARBA" id="ARBA00004651"/>
    </source>
</evidence>
<evidence type="ECO:0000256" key="7">
    <source>
        <dbReference type="SAM" id="Phobius"/>
    </source>
</evidence>
<dbReference type="InterPro" id="IPR011701">
    <property type="entry name" value="MFS"/>
</dbReference>
<organism evidence="9">
    <name type="scientific">Sedimenticola thiotaurini</name>
    <dbReference type="NCBI Taxonomy" id="1543721"/>
    <lineage>
        <taxon>Bacteria</taxon>
        <taxon>Pseudomonadati</taxon>
        <taxon>Pseudomonadota</taxon>
        <taxon>Gammaproteobacteria</taxon>
        <taxon>Chromatiales</taxon>
        <taxon>Sedimenticolaceae</taxon>
        <taxon>Sedimenticola</taxon>
    </lineage>
</organism>
<feature type="transmembrane region" description="Helical" evidence="7">
    <location>
        <begin position="257"/>
        <end position="276"/>
    </location>
</feature>
<feature type="domain" description="Major facilitator superfamily (MFS) profile" evidence="8">
    <location>
        <begin position="1"/>
        <end position="370"/>
    </location>
</feature>
<evidence type="ECO:0000256" key="4">
    <source>
        <dbReference type="ARBA" id="ARBA00022692"/>
    </source>
</evidence>
<dbReference type="Pfam" id="PF07690">
    <property type="entry name" value="MFS_1"/>
    <property type="match status" value="1"/>
</dbReference>
<reference evidence="9" key="1">
    <citation type="journal article" date="2020" name="mSystems">
        <title>Genome- and Community-Level Interaction Insights into Carbon Utilization and Element Cycling Functions of Hydrothermarchaeota in Hydrothermal Sediment.</title>
        <authorList>
            <person name="Zhou Z."/>
            <person name="Liu Y."/>
            <person name="Xu W."/>
            <person name="Pan J."/>
            <person name="Luo Z.H."/>
            <person name="Li M."/>
        </authorList>
    </citation>
    <scope>NUCLEOTIDE SEQUENCE [LARGE SCALE GENOMIC DNA]</scope>
    <source>
        <strain evidence="9">HyVt-443</strain>
    </source>
</reference>
<keyword evidence="6 7" id="KW-0472">Membrane</keyword>
<feature type="transmembrane region" description="Helical" evidence="7">
    <location>
        <begin position="282"/>
        <end position="305"/>
    </location>
</feature>
<dbReference type="PANTHER" id="PTHR23517">
    <property type="entry name" value="RESISTANCE PROTEIN MDTM, PUTATIVE-RELATED-RELATED"/>
    <property type="match status" value="1"/>
</dbReference>
<accession>A0A831WA35</accession>
<feature type="transmembrane region" description="Helical" evidence="7">
    <location>
        <begin position="143"/>
        <end position="162"/>
    </location>
</feature>
<evidence type="ECO:0000256" key="2">
    <source>
        <dbReference type="ARBA" id="ARBA00022448"/>
    </source>
</evidence>
<feature type="transmembrane region" description="Helical" evidence="7">
    <location>
        <begin position="56"/>
        <end position="74"/>
    </location>
</feature>
<sequence>MLGLFLILPVFALYAEHLADVTPVLVGMAIGIYGLTQAALQIPFGMLSDRIGRKPVIIGGLILFAFGSVIAAQADSIWGVILGRAIQGSGAIAAAVMALAADLTREQNRMKAMAVIGMSIGLAFAVSLILGPMLNTWIGVPGIFWLTAVLALAGVGITLYLVPNPRESHFHRDTEPVPGQFGRVLANPDLLRLDFGILSLHMGLTAVFLALPLALRDWAGLASADHWLVYLPALLLAIVLMIPFVVIAENRRKMKPVFLGAIAALVLAQFGFIAFHRSPWGIGLALLLYFTAFNVLEATLPSLVAKMAPAESKGTAMGVYSTSQFLGAFIGGVIGGWMHARYGLNGVYWLVAAGMALWLLLAWRMTPPSYLNSHLLRVGVMEAAQAEELQRRLLAMQGVGDAFVVAEEGVAYLKVDPKQVDFDALDAFSAADG</sequence>
<comment type="subcellular location">
    <subcellularLocation>
        <location evidence="1">Cell membrane</location>
        <topology evidence="1">Multi-pass membrane protein</topology>
    </subcellularLocation>
</comment>
<feature type="transmembrane region" description="Helical" evidence="7">
    <location>
        <begin position="227"/>
        <end position="248"/>
    </location>
</feature>
<dbReference type="GO" id="GO:0005886">
    <property type="term" value="C:plasma membrane"/>
    <property type="evidence" value="ECO:0007669"/>
    <property type="project" value="UniProtKB-SubCell"/>
</dbReference>
<dbReference type="AlphaFoldDB" id="A0A831WA35"/>
<name>A0A831WA35_9GAMM</name>
<feature type="transmembrane region" description="Helical" evidence="7">
    <location>
        <begin position="80"/>
        <end position="100"/>
    </location>
</feature>
<dbReference type="PANTHER" id="PTHR23517:SF2">
    <property type="entry name" value="MULTIDRUG RESISTANCE PROTEIN MDTH"/>
    <property type="match status" value="1"/>
</dbReference>
<dbReference type="SUPFAM" id="SSF103473">
    <property type="entry name" value="MFS general substrate transporter"/>
    <property type="match status" value="1"/>
</dbReference>
<feature type="transmembrane region" description="Helical" evidence="7">
    <location>
        <begin position="195"/>
        <end position="215"/>
    </location>
</feature>
<feature type="transmembrane region" description="Helical" evidence="7">
    <location>
        <begin position="317"/>
        <end position="340"/>
    </location>
</feature>
<evidence type="ECO:0000259" key="8">
    <source>
        <dbReference type="PROSITE" id="PS50850"/>
    </source>
</evidence>
<feature type="transmembrane region" description="Helical" evidence="7">
    <location>
        <begin position="346"/>
        <end position="363"/>
    </location>
</feature>
<keyword evidence="2" id="KW-0813">Transport</keyword>
<dbReference type="InterPro" id="IPR036259">
    <property type="entry name" value="MFS_trans_sf"/>
</dbReference>
<protein>
    <submittedName>
        <fullName evidence="9">MFS transporter</fullName>
    </submittedName>
</protein>
<dbReference type="InterPro" id="IPR054152">
    <property type="entry name" value="YajR_YAM"/>
</dbReference>
<dbReference type="InterPro" id="IPR020846">
    <property type="entry name" value="MFS_dom"/>
</dbReference>
<dbReference type="Gene3D" id="1.20.1250.20">
    <property type="entry name" value="MFS general substrate transporter like domains"/>
    <property type="match status" value="1"/>
</dbReference>